<reference evidence="1" key="1">
    <citation type="submission" date="2021-05" db="EMBL/GenBank/DDBJ databases">
        <authorList>
            <person name="Scholz U."/>
            <person name="Mascher M."/>
            <person name="Fiebig A."/>
        </authorList>
    </citation>
    <scope>NUCLEOTIDE SEQUENCE [LARGE SCALE GENOMIC DNA]</scope>
</reference>
<dbReference type="Proteomes" id="UP001732700">
    <property type="component" value="Chromosome 1A"/>
</dbReference>
<protein>
    <submittedName>
        <fullName evidence="1">Uncharacterized protein</fullName>
    </submittedName>
</protein>
<sequence length="401" mass="46106">MESERQPPAAASAAISKVLDNDDLLIEILLRVSFPTNLVRVALVCKYWLRHVSNPKFLHRFHKLHPSTLLGFYIATGPTLHAPHFVPVQPQPPELAAVIGRTSFSLDCDQKVLTYIRDCRDGRVFTTRCKGSESIHRVYNPLFPEKGMLIIPPIPSYQRQDDYYCCLSQILSVKEGDDLSYLFVWVASKKDRTKSMVHVYILRPGDDVWRTHLTLATDPLSNNWVTKFVLSDNKIYMRGVRSDIVVLDLVASRSSTIRLPQGVEYGDRDTMLSRADDAPGVYLIQVKELQLRIWLHKGDNWLMVDTISLVEMCGNLRISDCMGEEEQTAVLWIKQVGDNVEFVFLQMGRYILYLDIKCRTLHKVYELTDKGLGFYFDIYPFKMIWPPTFPLLKDDPSRNAM</sequence>
<name>A0ACD5TAU6_AVESA</name>
<accession>A0ACD5TAU6</accession>
<evidence type="ECO:0000313" key="1">
    <source>
        <dbReference type="EnsemblPlants" id="AVESA.00010b.r2.1AG0022010.1.CDS"/>
    </source>
</evidence>
<organism evidence="1 2">
    <name type="scientific">Avena sativa</name>
    <name type="common">Oat</name>
    <dbReference type="NCBI Taxonomy" id="4498"/>
    <lineage>
        <taxon>Eukaryota</taxon>
        <taxon>Viridiplantae</taxon>
        <taxon>Streptophyta</taxon>
        <taxon>Embryophyta</taxon>
        <taxon>Tracheophyta</taxon>
        <taxon>Spermatophyta</taxon>
        <taxon>Magnoliopsida</taxon>
        <taxon>Liliopsida</taxon>
        <taxon>Poales</taxon>
        <taxon>Poaceae</taxon>
        <taxon>BOP clade</taxon>
        <taxon>Pooideae</taxon>
        <taxon>Poodae</taxon>
        <taxon>Poeae</taxon>
        <taxon>Poeae Chloroplast Group 1 (Aveneae type)</taxon>
        <taxon>Aveninae</taxon>
        <taxon>Avena</taxon>
    </lineage>
</organism>
<keyword evidence="2" id="KW-1185">Reference proteome</keyword>
<reference evidence="1" key="2">
    <citation type="submission" date="2025-09" db="UniProtKB">
        <authorList>
            <consortium name="EnsemblPlants"/>
        </authorList>
    </citation>
    <scope>IDENTIFICATION</scope>
</reference>
<evidence type="ECO:0000313" key="2">
    <source>
        <dbReference type="Proteomes" id="UP001732700"/>
    </source>
</evidence>
<dbReference type="EnsemblPlants" id="AVESA.00010b.r2.1AG0022010.1">
    <property type="protein sequence ID" value="AVESA.00010b.r2.1AG0022010.1.CDS"/>
    <property type="gene ID" value="AVESA.00010b.r2.1AG0022010"/>
</dbReference>
<proteinExistence type="predicted"/>